<sequence length="34" mass="3739">MEPESPMKMRALWKLCGRKPRHAPASTTEITAGG</sequence>
<evidence type="ECO:0000313" key="2">
    <source>
        <dbReference type="Proteomes" id="UP000036513"/>
    </source>
</evidence>
<protein>
    <submittedName>
        <fullName evidence="1">Uncharacterized protein</fullName>
    </submittedName>
</protein>
<keyword evidence="2" id="KW-1185">Reference proteome</keyword>
<evidence type="ECO:0000313" key="1">
    <source>
        <dbReference type="EMBL" id="KMO67089.1"/>
    </source>
</evidence>
<dbReference type="AlphaFoldDB" id="A0A0J6VA81"/>
<comment type="caution">
    <text evidence="1">The sequence shown here is derived from an EMBL/GenBank/DDBJ whole genome shotgun (WGS) entry which is preliminary data.</text>
</comment>
<organism evidence="1 2">
    <name type="scientific">Mycolicibacterium chlorophenolicum</name>
    <dbReference type="NCBI Taxonomy" id="37916"/>
    <lineage>
        <taxon>Bacteria</taxon>
        <taxon>Bacillati</taxon>
        <taxon>Actinomycetota</taxon>
        <taxon>Actinomycetes</taxon>
        <taxon>Mycobacteriales</taxon>
        <taxon>Mycobacteriaceae</taxon>
        <taxon>Mycolicibacterium</taxon>
    </lineage>
</organism>
<gene>
    <name evidence="1" type="ORF">MCHLDSM_06337</name>
</gene>
<dbReference type="Proteomes" id="UP000036513">
    <property type="component" value="Unassembled WGS sequence"/>
</dbReference>
<name>A0A0J6VA81_9MYCO</name>
<accession>A0A0J6VA81</accession>
<reference evidence="1 2" key="1">
    <citation type="journal article" date="2015" name="Genome Biol. Evol.">
        <title>Characterization of Three Mycobacterium spp. with Potential Use in Bioremediation by Genome Sequencing and Comparative Genomics.</title>
        <authorList>
            <person name="Das S."/>
            <person name="Pettersson B.M."/>
            <person name="Behra P.R."/>
            <person name="Ramesh M."/>
            <person name="Dasgupta S."/>
            <person name="Bhattacharya A."/>
            <person name="Kirsebom L.A."/>
        </authorList>
    </citation>
    <scope>NUCLEOTIDE SEQUENCE [LARGE SCALE GENOMIC DNA]</scope>
    <source>
        <strain evidence="1 2">DSM 43826</strain>
    </source>
</reference>
<proteinExistence type="predicted"/>
<dbReference type="EMBL" id="JYNL01000069">
    <property type="protein sequence ID" value="KMO67089.1"/>
    <property type="molecule type" value="Genomic_DNA"/>
</dbReference>